<keyword evidence="4 8" id="KW-0812">Transmembrane</keyword>
<evidence type="ECO:0000256" key="1">
    <source>
        <dbReference type="ARBA" id="ARBA00004571"/>
    </source>
</evidence>
<keyword evidence="2 8" id="KW-0813">Transport</keyword>
<dbReference type="AlphaFoldDB" id="A0A556MVZ7"/>
<dbReference type="PROSITE" id="PS52016">
    <property type="entry name" value="TONB_DEPENDENT_REC_3"/>
    <property type="match status" value="1"/>
</dbReference>
<dbReference type="RefSeq" id="WP_144247605.1">
    <property type="nucleotide sequence ID" value="NZ_VLPK01000001.1"/>
</dbReference>
<dbReference type="Gene3D" id="2.40.170.20">
    <property type="entry name" value="TonB-dependent receptor, beta-barrel domain"/>
    <property type="match status" value="1"/>
</dbReference>
<dbReference type="InterPro" id="IPR012910">
    <property type="entry name" value="Plug_dom"/>
</dbReference>
<evidence type="ECO:0000256" key="2">
    <source>
        <dbReference type="ARBA" id="ARBA00022448"/>
    </source>
</evidence>
<evidence type="ECO:0000313" key="13">
    <source>
        <dbReference type="Proteomes" id="UP000318733"/>
    </source>
</evidence>
<gene>
    <name evidence="12" type="ORF">FO440_07665</name>
</gene>
<evidence type="ECO:0000259" key="11">
    <source>
        <dbReference type="Pfam" id="PF07715"/>
    </source>
</evidence>
<accession>A0A556MVZ7</accession>
<dbReference type="InterPro" id="IPR039426">
    <property type="entry name" value="TonB-dep_rcpt-like"/>
</dbReference>
<protein>
    <submittedName>
        <fullName evidence="12">TonB-dependent receptor</fullName>
    </submittedName>
</protein>
<dbReference type="InterPro" id="IPR037066">
    <property type="entry name" value="Plug_dom_sf"/>
</dbReference>
<comment type="subcellular location">
    <subcellularLocation>
        <location evidence="1 8">Cell outer membrane</location>
        <topology evidence="1 8">Multi-pass membrane protein</topology>
    </subcellularLocation>
</comment>
<proteinExistence type="inferred from homology"/>
<dbReference type="InterPro" id="IPR000531">
    <property type="entry name" value="Beta-barrel_TonB"/>
</dbReference>
<dbReference type="Pfam" id="PF07715">
    <property type="entry name" value="Plug"/>
    <property type="match status" value="1"/>
</dbReference>
<keyword evidence="3 8" id="KW-1134">Transmembrane beta strand</keyword>
<keyword evidence="5 9" id="KW-0798">TonB box</keyword>
<dbReference type="PANTHER" id="PTHR30069">
    <property type="entry name" value="TONB-DEPENDENT OUTER MEMBRANE RECEPTOR"/>
    <property type="match status" value="1"/>
</dbReference>
<evidence type="ECO:0000259" key="10">
    <source>
        <dbReference type="Pfam" id="PF00593"/>
    </source>
</evidence>
<dbReference type="SUPFAM" id="SSF56935">
    <property type="entry name" value="Porins"/>
    <property type="match status" value="1"/>
</dbReference>
<dbReference type="Gene3D" id="2.170.130.10">
    <property type="entry name" value="TonB-dependent receptor, plug domain"/>
    <property type="match status" value="1"/>
</dbReference>
<organism evidence="12 13">
    <name type="scientific">Mucilaginibacter corticis</name>
    <dbReference type="NCBI Taxonomy" id="2597670"/>
    <lineage>
        <taxon>Bacteria</taxon>
        <taxon>Pseudomonadati</taxon>
        <taxon>Bacteroidota</taxon>
        <taxon>Sphingobacteriia</taxon>
        <taxon>Sphingobacteriales</taxon>
        <taxon>Sphingobacteriaceae</taxon>
        <taxon>Mucilaginibacter</taxon>
    </lineage>
</organism>
<dbReference type="PANTHER" id="PTHR30069:SF28">
    <property type="entry name" value="TONB-DEPENDENT RECEPTOR YNCD-RELATED"/>
    <property type="match status" value="1"/>
</dbReference>
<feature type="domain" description="TonB-dependent receptor-like beta-barrel" evidence="10">
    <location>
        <begin position="223"/>
        <end position="658"/>
    </location>
</feature>
<keyword evidence="6 8" id="KW-0472">Membrane</keyword>
<evidence type="ECO:0000256" key="6">
    <source>
        <dbReference type="ARBA" id="ARBA00023136"/>
    </source>
</evidence>
<comment type="similarity">
    <text evidence="8 9">Belongs to the TonB-dependent receptor family.</text>
</comment>
<keyword evidence="12" id="KW-0675">Receptor</keyword>
<dbReference type="EMBL" id="VLPK01000001">
    <property type="protein sequence ID" value="TSJ44042.1"/>
    <property type="molecule type" value="Genomic_DNA"/>
</dbReference>
<evidence type="ECO:0000256" key="9">
    <source>
        <dbReference type="RuleBase" id="RU003357"/>
    </source>
</evidence>
<evidence type="ECO:0000313" key="12">
    <source>
        <dbReference type="EMBL" id="TSJ44042.1"/>
    </source>
</evidence>
<dbReference type="GO" id="GO:0044718">
    <property type="term" value="P:siderophore transmembrane transport"/>
    <property type="evidence" value="ECO:0007669"/>
    <property type="project" value="TreeGrafter"/>
</dbReference>
<dbReference type="InterPro" id="IPR036942">
    <property type="entry name" value="Beta-barrel_TonB_sf"/>
</dbReference>
<comment type="caution">
    <text evidence="12">The sequence shown here is derived from an EMBL/GenBank/DDBJ whole genome shotgun (WGS) entry which is preliminary data.</text>
</comment>
<evidence type="ECO:0000256" key="7">
    <source>
        <dbReference type="ARBA" id="ARBA00023237"/>
    </source>
</evidence>
<keyword evidence="7 8" id="KW-0998">Cell outer membrane</keyword>
<dbReference type="OrthoDB" id="9782587at2"/>
<feature type="domain" description="TonB-dependent receptor plug" evidence="11">
    <location>
        <begin position="49"/>
        <end position="156"/>
    </location>
</feature>
<keyword evidence="13" id="KW-1185">Reference proteome</keyword>
<reference evidence="12 13" key="1">
    <citation type="submission" date="2019-07" db="EMBL/GenBank/DDBJ databases">
        <authorList>
            <person name="Huq M.A."/>
        </authorList>
    </citation>
    <scope>NUCLEOTIDE SEQUENCE [LARGE SCALE GENOMIC DNA]</scope>
    <source>
        <strain evidence="12 13">MAH-19</strain>
    </source>
</reference>
<dbReference type="Pfam" id="PF00593">
    <property type="entry name" value="TonB_dep_Rec_b-barrel"/>
    <property type="match status" value="1"/>
</dbReference>
<evidence type="ECO:0000256" key="3">
    <source>
        <dbReference type="ARBA" id="ARBA00022452"/>
    </source>
</evidence>
<dbReference type="GO" id="GO:0015344">
    <property type="term" value="F:siderophore uptake transmembrane transporter activity"/>
    <property type="evidence" value="ECO:0007669"/>
    <property type="project" value="TreeGrafter"/>
</dbReference>
<evidence type="ECO:0000256" key="8">
    <source>
        <dbReference type="PROSITE-ProRule" id="PRU01360"/>
    </source>
</evidence>
<evidence type="ECO:0000256" key="4">
    <source>
        <dbReference type="ARBA" id="ARBA00022692"/>
    </source>
</evidence>
<dbReference type="Proteomes" id="UP000318733">
    <property type="component" value="Unassembled WGS sequence"/>
</dbReference>
<dbReference type="GO" id="GO:0009279">
    <property type="term" value="C:cell outer membrane"/>
    <property type="evidence" value="ECO:0007669"/>
    <property type="project" value="UniProtKB-SubCell"/>
</dbReference>
<name>A0A556MVZ7_9SPHI</name>
<evidence type="ECO:0000256" key="5">
    <source>
        <dbReference type="ARBA" id="ARBA00023077"/>
    </source>
</evidence>
<sequence>MFKTLPITIIFLTIGVAVNAQNKHNNSKTDTTKLKTVTVKGYLSDQPMLSVPASVSVISPAQLKVQPDISLVSAVNTVPGVRMEERSPGSYRLSVRGSLLRSPFGIRDVKIYYDELPLTDAGGNTYLNAIDFNSVQGIEVLKGPDGSLFGANSGGVVLISPVNRYDSTNFVTAGLSGGSYGLVHENVGLQNVSKNNQFNFNQSYQTAHGYRVHSDMYRNYFQASDKLTYGNNNSLKVLGFYSDLSYETPGGLTQAQAAADPTAARPSTPAVPGSIAQHASITNKMTYGGAVNEWHITNNIRNIFAVYGTYVNFTNPFITNYEQRYERTYGMRTYFEFTGTPKDNFNWKANVGMEWSQTNADNNDYGNRAGVRDTAQSLDKVNTGQHFFFARYEETLYDRLHIEAAASLNFYGYDFRNVYPRKQTSFTKQTFSPQVMPRLALSYQINDNFVWRASVSRGYSTPTSAEIRPSNNIINTSLQAQYGWNYETGFRLRNNDETMLFDVSAFYYRLNNAIVRRLTAQETEYYTNSGDIKQPGLELYFTDWLIKQRETGFIRGLQIGESLTISKFTFGNYSDATKSYAGNELTGVPRDVSVASVQVKFPEHFYLYVQYNHTARIPLNEANTFYAPKYDLVQTKIGWEHKLSDKSRLEIFGGIDNLLNEKYSLGDDLDAVGNRFFNPSALRNYYAGFNIRF</sequence>